<feature type="region of interest" description="Disordered" evidence="1">
    <location>
        <begin position="293"/>
        <end position="365"/>
    </location>
</feature>
<name>A0A8E2ARR5_9APHY</name>
<dbReference type="EMBL" id="KV722433">
    <property type="protein sequence ID" value="OCH89153.1"/>
    <property type="molecule type" value="Genomic_DNA"/>
</dbReference>
<sequence length="416" mass="44990">MSYFEYQGDSSYDPSSSTPGLATTDDYTQNEPSAQTFYASQQQNGFVDMEQQPTYEQYYNHAFQQQMGFADMEQQPTQEQYYGYYNHVDASIPDGSHSMAPFRVPNEDLQFPHPHILHDVLSDAWSAPSYSVASSLEEGPLLMPEAPFNSATEWEGVSRFSDMLPPDAYQTSTYLVSYPVAAPSLPLTAATDVGAPFTLPDYSSLPDDGVLPPTAADGGFPDDDSMGYHAFDHMFPTPSPSGPSTLPNISSTSSLSGALDLIFGGEGTQSSIADWDAEPLHASISALLEDVDIQSPPRSWPDSISDNGNDDLAMSGPLTPLASSPEPEESSVSVTLRRSPRKKKAAPLRVPQPISSMPSLLKSLPSKHDSISAPVAGVKTRTAYAQSISAVAPFKSASKREAAGRRSLRRSARKLR</sequence>
<feature type="compositionally biased region" description="Low complexity" evidence="1">
    <location>
        <begin position="355"/>
        <end position="364"/>
    </location>
</feature>
<feature type="region of interest" description="Disordered" evidence="1">
    <location>
        <begin position="394"/>
        <end position="416"/>
    </location>
</feature>
<feature type="region of interest" description="Disordered" evidence="1">
    <location>
        <begin position="1"/>
        <end position="32"/>
    </location>
</feature>
<accession>A0A8E2ARR5</accession>
<gene>
    <name evidence="2" type="ORF">OBBRIDRAFT_836011</name>
</gene>
<dbReference type="Proteomes" id="UP000250043">
    <property type="component" value="Unassembled WGS sequence"/>
</dbReference>
<evidence type="ECO:0000313" key="2">
    <source>
        <dbReference type="EMBL" id="OCH89153.1"/>
    </source>
</evidence>
<evidence type="ECO:0000313" key="3">
    <source>
        <dbReference type="Proteomes" id="UP000250043"/>
    </source>
</evidence>
<reference evidence="2 3" key="1">
    <citation type="submission" date="2016-07" db="EMBL/GenBank/DDBJ databases">
        <title>Draft genome of the white-rot fungus Obba rivulosa 3A-2.</title>
        <authorList>
            <consortium name="DOE Joint Genome Institute"/>
            <person name="Miettinen O."/>
            <person name="Riley R."/>
            <person name="Acob R."/>
            <person name="Barry K."/>
            <person name="Cullen D."/>
            <person name="De Vries R."/>
            <person name="Hainaut M."/>
            <person name="Hatakka A."/>
            <person name="Henrissat B."/>
            <person name="Hilden K."/>
            <person name="Kuo R."/>
            <person name="Labutti K."/>
            <person name="Lipzen A."/>
            <person name="Makela M.R."/>
            <person name="Sandor L."/>
            <person name="Spatafora J.W."/>
            <person name="Grigoriev I.V."/>
            <person name="Hibbett D.S."/>
        </authorList>
    </citation>
    <scope>NUCLEOTIDE SEQUENCE [LARGE SCALE GENOMIC DNA]</scope>
    <source>
        <strain evidence="2 3">3A-2</strain>
    </source>
</reference>
<keyword evidence="3" id="KW-1185">Reference proteome</keyword>
<evidence type="ECO:0000256" key="1">
    <source>
        <dbReference type="SAM" id="MobiDB-lite"/>
    </source>
</evidence>
<organism evidence="2 3">
    <name type="scientific">Obba rivulosa</name>
    <dbReference type="NCBI Taxonomy" id="1052685"/>
    <lineage>
        <taxon>Eukaryota</taxon>
        <taxon>Fungi</taxon>
        <taxon>Dikarya</taxon>
        <taxon>Basidiomycota</taxon>
        <taxon>Agaricomycotina</taxon>
        <taxon>Agaricomycetes</taxon>
        <taxon>Polyporales</taxon>
        <taxon>Gelatoporiaceae</taxon>
        <taxon>Obba</taxon>
    </lineage>
</organism>
<proteinExistence type="predicted"/>
<protein>
    <submittedName>
        <fullName evidence="2">Uncharacterized protein</fullName>
    </submittedName>
</protein>
<feature type="compositionally biased region" description="Basic residues" evidence="1">
    <location>
        <begin position="406"/>
        <end position="416"/>
    </location>
</feature>
<feature type="compositionally biased region" description="Polar residues" evidence="1">
    <location>
        <begin position="8"/>
        <end position="32"/>
    </location>
</feature>
<dbReference type="AlphaFoldDB" id="A0A8E2ARR5"/>